<accession>A0A9Q1J9V4</accession>
<dbReference type="AlphaFoldDB" id="A0A9Q1J9V4"/>
<protein>
    <submittedName>
        <fullName evidence="2">Uncharacterized protein</fullName>
    </submittedName>
</protein>
<comment type="caution">
    <text evidence="2">The sequence shown here is derived from an EMBL/GenBank/DDBJ whole genome shotgun (WGS) entry which is preliminary data.</text>
</comment>
<proteinExistence type="predicted"/>
<dbReference type="Proteomes" id="UP001152622">
    <property type="component" value="Chromosome 2"/>
</dbReference>
<reference evidence="2" key="1">
    <citation type="journal article" date="2023" name="Science">
        <title>Genome structures resolve the early diversification of teleost fishes.</title>
        <authorList>
            <person name="Parey E."/>
            <person name="Louis A."/>
            <person name="Montfort J."/>
            <person name="Bouchez O."/>
            <person name="Roques C."/>
            <person name="Iampietro C."/>
            <person name="Lluch J."/>
            <person name="Castinel A."/>
            <person name="Donnadieu C."/>
            <person name="Desvignes T."/>
            <person name="Floi Bucao C."/>
            <person name="Jouanno E."/>
            <person name="Wen M."/>
            <person name="Mejri S."/>
            <person name="Dirks R."/>
            <person name="Jansen H."/>
            <person name="Henkel C."/>
            <person name="Chen W.J."/>
            <person name="Zahm M."/>
            <person name="Cabau C."/>
            <person name="Klopp C."/>
            <person name="Thompson A.W."/>
            <person name="Robinson-Rechavi M."/>
            <person name="Braasch I."/>
            <person name="Lecointre G."/>
            <person name="Bobe J."/>
            <person name="Postlethwait J.H."/>
            <person name="Berthelot C."/>
            <person name="Roest Crollius H."/>
            <person name="Guiguen Y."/>
        </authorList>
    </citation>
    <scope>NUCLEOTIDE SEQUENCE</scope>
    <source>
        <strain evidence="2">WJC10195</strain>
    </source>
</reference>
<keyword evidence="3" id="KW-1185">Reference proteome</keyword>
<evidence type="ECO:0000313" key="3">
    <source>
        <dbReference type="Proteomes" id="UP001152622"/>
    </source>
</evidence>
<dbReference type="OrthoDB" id="10068969at2759"/>
<dbReference type="PANTHER" id="PTHR47331">
    <property type="entry name" value="PHD-TYPE DOMAIN-CONTAINING PROTEIN"/>
    <property type="match status" value="1"/>
</dbReference>
<dbReference type="EMBL" id="JAINUF010000002">
    <property type="protein sequence ID" value="KAJ8375796.1"/>
    <property type="molecule type" value="Genomic_DNA"/>
</dbReference>
<dbReference type="PANTHER" id="PTHR47331:SF6">
    <property type="entry name" value="DOUBLECORTIN DOMAIN-CONTAINING PROTEIN"/>
    <property type="match status" value="1"/>
</dbReference>
<gene>
    <name evidence="2" type="ORF">SKAU_G00063760</name>
</gene>
<evidence type="ECO:0000256" key="1">
    <source>
        <dbReference type="SAM" id="MobiDB-lite"/>
    </source>
</evidence>
<organism evidence="2 3">
    <name type="scientific">Synaphobranchus kaupii</name>
    <name type="common">Kaup's arrowtooth eel</name>
    <dbReference type="NCBI Taxonomy" id="118154"/>
    <lineage>
        <taxon>Eukaryota</taxon>
        <taxon>Metazoa</taxon>
        <taxon>Chordata</taxon>
        <taxon>Craniata</taxon>
        <taxon>Vertebrata</taxon>
        <taxon>Euteleostomi</taxon>
        <taxon>Actinopterygii</taxon>
        <taxon>Neopterygii</taxon>
        <taxon>Teleostei</taxon>
        <taxon>Anguilliformes</taxon>
        <taxon>Synaphobranchidae</taxon>
        <taxon>Synaphobranchus</taxon>
    </lineage>
</organism>
<sequence>MLDAQCPSDHHNSEVRAECGTSSSQHSSKSSVSVAAVEARARAEAARAKANYAKRQIDVEVEKARIDMEKTRIHATLNALKEEAYNSTRADGPSHVSTSRPSDVSDLAAYLARRDLVLSGLKTFDNRPENYLSWKAGFHNAIEGLNLKPSEQLELLIKWLGGESLQHAKRIRAVQVNYPTTGLNMVWQRLDRSYGSPEAIEASLFARLDNFQWIQNKDYQWLQELADLLFEVESAKWEGYLPGLNFLDTARGVNPIVEKLPHNLQEQWVIRGSKYKKEHQTPYPPFSFFVEFVHDHAEMRTDPSFIYQASSAVSLRGERPPEKQWKTKNPICVNKTEVRSSSFPDPKNKYHEDPDKQCPIHKRPHSLKKCRSFREKPLEERKGFLKEHFICFKCCASTTHQAKDCRVDIPCSECDSDRHISAFHAGPPTWSAKGPTTPAAEHGREQIEQASEVVT</sequence>
<feature type="region of interest" description="Disordered" evidence="1">
    <location>
        <begin position="1"/>
        <end position="31"/>
    </location>
</feature>
<feature type="region of interest" description="Disordered" evidence="1">
    <location>
        <begin position="425"/>
        <end position="455"/>
    </location>
</feature>
<evidence type="ECO:0000313" key="2">
    <source>
        <dbReference type="EMBL" id="KAJ8375796.1"/>
    </source>
</evidence>
<feature type="compositionally biased region" description="Basic and acidic residues" evidence="1">
    <location>
        <begin position="8"/>
        <end position="17"/>
    </location>
</feature>
<name>A0A9Q1J9V4_SYNKA</name>